<proteinExistence type="predicted"/>
<feature type="transmembrane region" description="Helical" evidence="1">
    <location>
        <begin position="199"/>
        <end position="220"/>
    </location>
</feature>
<dbReference type="eggNOG" id="COG4585">
    <property type="taxonomic scope" value="Bacteria"/>
</dbReference>
<gene>
    <name evidence="4" type="ordered locus">Dfer_2280</name>
</gene>
<accession>C6VZM3</accession>
<keyword evidence="1" id="KW-0812">Transmembrane</keyword>
<dbReference type="Pfam" id="PF07696">
    <property type="entry name" value="7TMR-DISMED2"/>
    <property type="match status" value="1"/>
</dbReference>
<name>C6VZM3_DYAFD</name>
<evidence type="ECO:0000256" key="1">
    <source>
        <dbReference type="SAM" id="Phobius"/>
    </source>
</evidence>
<dbReference type="EMBL" id="CP001619">
    <property type="protein sequence ID" value="ACT93501.1"/>
    <property type="molecule type" value="Genomic_DNA"/>
</dbReference>
<feature type="domain" description="7TM-DISM receptor extracellular" evidence="2">
    <location>
        <begin position="199"/>
        <end position="249"/>
    </location>
</feature>
<evidence type="ECO:0008006" key="6">
    <source>
        <dbReference type="Google" id="ProtNLM"/>
    </source>
</evidence>
<dbReference type="KEGG" id="dfe:Dfer_2280"/>
<evidence type="ECO:0000259" key="3">
    <source>
        <dbReference type="Pfam" id="PF07696"/>
    </source>
</evidence>
<evidence type="ECO:0000313" key="5">
    <source>
        <dbReference type="Proteomes" id="UP000002011"/>
    </source>
</evidence>
<keyword evidence="1" id="KW-1133">Transmembrane helix</keyword>
<dbReference type="InterPro" id="IPR011623">
    <property type="entry name" value="7TMR_DISM_rcpt_extracell_dom1"/>
</dbReference>
<dbReference type="AlphaFoldDB" id="C6VZM3"/>
<keyword evidence="5" id="KW-1185">Reference proteome</keyword>
<dbReference type="Gene3D" id="2.60.40.2380">
    <property type="match status" value="1"/>
</dbReference>
<keyword evidence="1" id="KW-0472">Membrane</keyword>
<organism evidence="4 5">
    <name type="scientific">Dyadobacter fermentans (strain ATCC 700827 / DSM 18053 / CIP 107007 / KCTC 52180 / NS114)</name>
    <dbReference type="NCBI Taxonomy" id="471854"/>
    <lineage>
        <taxon>Bacteria</taxon>
        <taxon>Pseudomonadati</taxon>
        <taxon>Bacteroidota</taxon>
        <taxon>Cytophagia</taxon>
        <taxon>Cytophagales</taxon>
        <taxon>Spirosomataceae</taxon>
        <taxon>Dyadobacter</taxon>
    </lineage>
</organism>
<protein>
    <recommendedName>
        <fullName evidence="6">7TM-DISM receptor extracellular domain-containing protein</fullName>
    </recommendedName>
</protein>
<dbReference type="HOGENOM" id="CLU_1033399_0_0_10"/>
<sequence length="269" mass="31194">MIPDMETKINVLHVLFLLTFAPAYTAYGHNVSTVKITADFKYVYPGHGRVFHIEDKQGSMTPEDFYRLYQQGKVDVGDSKMPYFDKSDSFWWLGMQVENVTSELRRVVVEVDFVYMDRLDFYVWEEGKLIKSVRNFSWRTASRLRPIPHRVFAIDFPVAPDSAYVWALRIQKKDGYLAVPLRMFDYHEFVHLSKINYNAHGIAVGIMLLGIVMGLALYLLSRDVMYAFYSGYIFSVSGMVVSEQGYLINTSRNYTTSCRHTIPGFIFSR</sequence>
<reference evidence="4 5" key="1">
    <citation type="journal article" date="2009" name="Stand. Genomic Sci.">
        <title>Complete genome sequence of Dyadobacter fermentans type strain (NS114).</title>
        <authorList>
            <person name="Lang E."/>
            <person name="Lapidus A."/>
            <person name="Chertkov O."/>
            <person name="Brettin T."/>
            <person name="Detter J.C."/>
            <person name="Han C."/>
            <person name="Copeland A."/>
            <person name="Glavina Del Rio T."/>
            <person name="Nolan M."/>
            <person name="Chen F."/>
            <person name="Lucas S."/>
            <person name="Tice H."/>
            <person name="Cheng J.F."/>
            <person name="Land M."/>
            <person name="Hauser L."/>
            <person name="Chang Y.J."/>
            <person name="Jeffries C.D."/>
            <person name="Kopitz M."/>
            <person name="Bruce D."/>
            <person name="Goodwin L."/>
            <person name="Pitluck S."/>
            <person name="Ovchinnikova G."/>
            <person name="Pati A."/>
            <person name="Ivanova N."/>
            <person name="Mavrommatis K."/>
            <person name="Chen A."/>
            <person name="Palaniappan K."/>
            <person name="Chain P."/>
            <person name="Bristow J."/>
            <person name="Eisen J.A."/>
            <person name="Markowitz V."/>
            <person name="Hugenholtz P."/>
            <person name="Goker M."/>
            <person name="Rohde M."/>
            <person name="Kyrpides N.C."/>
            <person name="Klenk H.P."/>
        </authorList>
    </citation>
    <scope>NUCLEOTIDE SEQUENCE [LARGE SCALE GENOMIC DNA]</scope>
    <source>
        <strain evidence="5">ATCC 700827 / DSM 18053 / CIP 107007 / KCTC 52180 / NS114</strain>
    </source>
</reference>
<dbReference type="Proteomes" id="UP000002011">
    <property type="component" value="Chromosome"/>
</dbReference>
<evidence type="ECO:0000313" key="4">
    <source>
        <dbReference type="EMBL" id="ACT93501.1"/>
    </source>
</evidence>
<dbReference type="OrthoDB" id="5289013at2"/>
<evidence type="ECO:0000259" key="2">
    <source>
        <dbReference type="Pfam" id="PF07695"/>
    </source>
</evidence>
<dbReference type="Pfam" id="PF07695">
    <property type="entry name" value="7TMR-DISM_7TM"/>
    <property type="match status" value="1"/>
</dbReference>
<feature type="domain" description="7TM-DISM receptor extracellular" evidence="3">
    <location>
        <begin position="50"/>
        <end position="184"/>
    </location>
</feature>
<dbReference type="STRING" id="471854.Dfer_2280"/>
<dbReference type="InterPro" id="IPR011622">
    <property type="entry name" value="7TMR_DISM_rcpt_extracell_dom2"/>
</dbReference>